<dbReference type="AlphaFoldDB" id="Q110H8"/>
<dbReference type="RefSeq" id="WP_011612454.1">
    <property type="nucleotide sequence ID" value="NC_008312.1"/>
</dbReference>
<protein>
    <submittedName>
        <fullName evidence="1">Uncharacterized protein</fullName>
    </submittedName>
</protein>
<dbReference type="EMBL" id="CP000393">
    <property type="protein sequence ID" value="ABG52096.1"/>
    <property type="molecule type" value="Genomic_DNA"/>
</dbReference>
<dbReference type="OrthoDB" id="509728at2"/>
<sequence length="167" mass="19535">MLNLKLLLYLSFFLLSDLLFLLPATAKPKVIFPVCPRSSISQLPQPPLSQTKPSIPSFWLTKDLFGAKLLETWFVNPDDTWVILVVNQLTWEKQEYMDIYKFINHFGRIAREYGYNLQICQPLQKKPIAAYFCEFETAPLNCYVEIKSRFSSSLFDRPKKFPFPTIK</sequence>
<reference evidence="1" key="1">
    <citation type="submission" date="2006-06" db="EMBL/GenBank/DDBJ databases">
        <title>Complete sequence of Trichodesmium erythraeum IMS101.</title>
        <authorList>
            <consortium name="US DOE Joint Genome Institute"/>
            <person name="Copeland A."/>
            <person name="Lucas S."/>
            <person name="Lapidus A."/>
            <person name="Barry K."/>
            <person name="Detter J.C."/>
            <person name="Glavina del Rio T."/>
            <person name="Hammon N."/>
            <person name="Israni S."/>
            <person name="Dalin E."/>
            <person name="Tice H."/>
            <person name="Pitluck S."/>
            <person name="Kiss H."/>
            <person name="Munk A.C."/>
            <person name="Brettin T."/>
            <person name="Bruce D."/>
            <person name="Han C."/>
            <person name="Tapia R."/>
            <person name="Gilna P."/>
            <person name="Schmutz J."/>
            <person name="Larimer F."/>
            <person name="Land M."/>
            <person name="Hauser L."/>
            <person name="Kyrpides N."/>
            <person name="Kim E."/>
            <person name="Richardson P."/>
        </authorList>
    </citation>
    <scope>NUCLEOTIDE SEQUENCE [LARGE SCALE GENOMIC DNA]</scope>
    <source>
        <strain evidence="1">IMS101</strain>
    </source>
</reference>
<proteinExistence type="predicted"/>
<dbReference type="KEGG" id="ter:Tery_2932"/>
<gene>
    <name evidence="1" type="ordered locus">Tery_2932</name>
</gene>
<dbReference type="eggNOG" id="ENOG5032V94">
    <property type="taxonomic scope" value="Bacteria"/>
</dbReference>
<organism evidence="1">
    <name type="scientific">Trichodesmium erythraeum (strain IMS101)</name>
    <dbReference type="NCBI Taxonomy" id="203124"/>
    <lineage>
        <taxon>Bacteria</taxon>
        <taxon>Bacillati</taxon>
        <taxon>Cyanobacteriota</taxon>
        <taxon>Cyanophyceae</taxon>
        <taxon>Oscillatoriophycideae</taxon>
        <taxon>Oscillatoriales</taxon>
        <taxon>Microcoleaceae</taxon>
        <taxon>Trichodesmium</taxon>
    </lineage>
</organism>
<dbReference type="HOGENOM" id="CLU_1561486_0_0_3"/>
<evidence type="ECO:0000313" key="1">
    <source>
        <dbReference type="EMBL" id="ABG52096.1"/>
    </source>
</evidence>
<accession>Q110H8</accession>
<name>Q110H8_TRIEI</name>